<evidence type="ECO:0000313" key="2">
    <source>
        <dbReference type="EMBL" id="QHT98744.1"/>
    </source>
</evidence>
<keyword evidence="1" id="KW-0472">Membrane</keyword>
<proteinExistence type="predicted"/>
<feature type="transmembrane region" description="Helical" evidence="1">
    <location>
        <begin position="99"/>
        <end position="116"/>
    </location>
</feature>
<protein>
    <submittedName>
        <fullName evidence="2">Uncharacterized protein</fullName>
    </submittedName>
</protein>
<dbReference type="AlphaFoldDB" id="A0A6C0IZG4"/>
<accession>A0A6C0IZG4</accession>
<evidence type="ECO:0000256" key="1">
    <source>
        <dbReference type="SAM" id="Phobius"/>
    </source>
</evidence>
<sequence length="161" mass="18332">MTIYCGNNALDPKLLSGESYLGTNYKCLQKGIMKGKSLPRYTGDYHKIDTRKIYCGKSVILPGGYDYMGNLPICLSKGIGLGKARFGFNNIKKSTLSKSILFISNFSIIFILLILIKPKSLTYYDKKSKSYKRNILNTLILAVILNCFMFVILYFIFFRNK</sequence>
<keyword evidence="1" id="KW-0812">Transmembrane</keyword>
<reference evidence="2" key="1">
    <citation type="journal article" date="2020" name="Nature">
        <title>Giant virus diversity and host interactions through global metagenomics.</title>
        <authorList>
            <person name="Schulz F."/>
            <person name="Roux S."/>
            <person name="Paez-Espino D."/>
            <person name="Jungbluth S."/>
            <person name="Walsh D.A."/>
            <person name="Denef V.J."/>
            <person name="McMahon K.D."/>
            <person name="Konstantinidis K.T."/>
            <person name="Eloe-Fadrosh E.A."/>
            <person name="Kyrpides N.C."/>
            <person name="Woyke T."/>
        </authorList>
    </citation>
    <scope>NUCLEOTIDE SEQUENCE</scope>
    <source>
        <strain evidence="2">GVMAG-M-3300025676-16</strain>
    </source>
</reference>
<organism evidence="2">
    <name type="scientific">viral metagenome</name>
    <dbReference type="NCBI Taxonomy" id="1070528"/>
    <lineage>
        <taxon>unclassified sequences</taxon>
        <taxon>metagenomes</taxon>
        <taxon>organismal metagenomes</taxon>
    </lineage>
</organism>
<feature type="transmembrane region" description="Helical" evidence="1">
    <location>
        <begin position="136"/>
        <end position="157"/>
    </location>
</feature>
<keyword evidence="1" id="KW-1133">Transmembrane helix</keyword>
<dbReference type="EMBL" id="MN740295">
    <property type="protein sequence ID" value="QHT98744.1"/>
    <property type="molecule type" value="Genomic_DNA"/>
</dbReference>
<name>A0A6C0IZG4_9ZZZZ</name>